<reference evidence="2" key="1">
    <citation type="journal article" date="2009" name="Plant J.">
        <title>A lineage-specific centromere retrotransposon in Oryza brachyantha.</title>
        <authorList>
            <person name="Gao D."/>
            <person name="Gill N."/>
            <person name="Kim H.R."/>
            <person name="Walling J.G."/>
            <person name="Zhang W."/>
            <person name="Fan C."/>
            <person name="Yu Y."/>
            <person name="Ma J."/>
            <person name="SanMiguel P."/>
            <person name="Jiang N."/>
            <person name="Cheng Z."/>
            <person name="Wing R.A."/>
            <person name="Jiang J."/>
            <person name="Jackson S.A."/>
        </authorList>
    </citation>
    <scope>NUCLEOTIDE SEQUENCE</scope>
</reference>
<dbReference type="EMBL" id="GU369679">
    <property type="protein sequence ID" value="ADC55378.1"/>
    <property type="molecule type" value="Genomic_DNA"/>
</dbReference>
<evidence type="ECO:0000313" key="2">
    <source>
        <dbReference type="EMBL" id="ADC55378.1"/>
    </source>
</evidence>
<evidence type="ECO:0000256" key="1">
    <source>
        <dbReference type="SAM" id="MobiDB-lite"/>
    </source>
</evidence>
<feature type="region of interest" description="Disordered" evidence="1">
    <location>
        <begin position="160"/>
        <end position="274"/>
    </location>
</feature>
<dbReference type="AlphaFoldDB" id="D3XNQ7"/>
<name>D3XNQ7_ORYBR</name>
<protein>
    <recommendedName>
        <fullName evidence="3">Retrotransposon protein-like</fullName>
    </recommendedName>
</protein>
<proteinExistence type="predicted"/>
<organism evidence="2">
    <name type="scientific">Oryza brachyantha</name>
    <name type="common">malo sina</name>
    <dbReference type="NCBI Taxonomy" id="4533"/>
    <lineage>
        <taxon>Eukaryota</taxon>
        <taxon>Viridiplantae</taxon>
        <taxon>Streptophyta</taxon>
        <taxon>Embryophyta</taxon>
        <taxon>Tracheophyta</taxon>
        <taxon>Spermatophyta</taxon>
        <taxon>Magnoliopsida</taxon>
        <taxon>Liliopsida</taxon>
        <taxon>Poales</taxon>
        <taxon>Poaceae</taxon>
        <taxon>BOP clade</taxon>
        <taxon>Oryzoideae</taxon>
        <taxon>Oryzeae</taxon>
        <taxon>Oryzinae</taxon>
        <taxon>Oryza</taxon>
    </lineage>
</organism>
<evidence type="ECO:0008006" key="3">
    <source>
        <dbReference type="Google" id="ProtNLM"/>
    </source>
</evidence>
<feature type="compositionally biased region" description="Low complexity" evidence="1">
    <location>
        <begin position="221"/>
        <end position="239"/>
    </location>
</feature>
<sequence>MTGFVAELARVSFTAGYPYEPEYTTIHPLEGEFPHRVRLELHGIPGFLPNLEAEGAGGSHEHACQEAAYSLMTTLRARHDLTFRHSAYRYHPGRGPNSMVSRFRSARSEQDPTFGRMCTVLQGLDQMHHDLHEASKALNDAKLTQIVRLQDEVDRLKKENARLKGLPEPGGARCRTTARKRTRGPPRVQSYPGAPDEPGPLMQMVPTSPTPVPEEGVSPFNAARNRNRVVTVSSSSESASGEDEDGLPSNSRSRSEDEEEDPSPVVDRRSPSVP</sequence>
<accession>D3XNQ7</accession>